<gene>
    <name evidence="1" type="ORF">MTR67_026130</name>
</gene>
<dbReference type="EMBL" id="CP133617">
    <property type="protein sequence ID" value="WMV32745.1"/>
    <property type="molecule type" value="Genomic_DNA"/>
</dbReference>
<name>A0AAF0R4W1_SOLVR</name>
<evidence type="ECO:0000313" key="2">
    <source>
        <dbReference type="Proteomes" id="UP001234989"/>
    </source>
</evidence>
<proteinExistence type="predicted"/>
<sequence length="106" mass="11351">MKECKDGTRKETRQVAKVDKGALLDEGTGLGVDSCATLVARDYCLLPSEDMSVNESNASKLGNNNDICNFHDVNKEQLGSTGAIRLPPTVGNAVFHITCNTPDLVL</sequence>
<accession>A0AAF0R4W1</accession>
<evidence type="ECO:0000313" key="1">
    <source>
        <dbReference type="EMBL" id="WMV32745.1"/>
    </source>
</evidence>
<protein>
    <submittedName>
        <fullName evidence="1">Uncharacterized protein</fullName>
    </submittedName>
</protein>
<organism evidence="1 2">
    <name type="scientific">Solanum verrucosum</name>
    <dbReference type="NCBI Taxonomy" id="315347"/>
    <lineage>
        <taxon>Eukaryota</taxon>
        <taxon>Viridiplantae</taxon>
        <taxon>Streptophyta</taxon>
        <taxon>Embryophyta</taxon>
        <taxon>Tracheophyta</taxon>
        <taxon>Spermatophyta</taxon>
        <taxon>Magnoliopsida</taxon>
        <taxon>eudicotyledons</taxon>
        <taxon>Gunneridae</taxon>
        <taxon>Pentapetalae</taxon>
        <taxon>asterids</taxon>
        <taxon>lamiids</taxon>
        <taxon>Solanales</taxon>
        <taxon>Solanaceae</taxon>
        <taxon>Solanoideae</taxon>
        <taxon>Solaneae</taxon>
        <taxon>Solanum</taxon>
    </lineage>
</organism>
<keyword evidence="2" id="KW-1185">Reference proteome</keyword>
<dbReference type="Proteomes" id="UP001234989">
    <property type="component" value="Chromosome 6"/>
</dbReference>
<dbReference type="AlphaFoldDB" id="A0AAF0R4W1"/>
<reference evidence="1" key="1">
    <citation type="submission" date="2023-08" db="EMBL/GenBank/DDBJ databases">
        <title>A de novo genome assembly of Solanum verrucosum Schlechtendal, a Mexican diploid species geographically isolated from the other diploid A-genome species in potato relatives.</title>
        <authorList>
            <person name="Hosaka K."/>
        </authorList>
    </citation>
    <scope>NUCLEOTIDE SEQUENCE</scope>
    <source>
        <tissue evidence="1">Young leaves</tissue>
    </source>
</reference>